<feature type="domain" description="Beta-lactamase-related" evidence="1">
    <location>
        <begin position="11"/>
        <end position="362"/>
    </location>
</feature>
<dbReference type="PANTHER" id="PTHR46825">
    <property type="entry name" value="D-ALANYL-D-ALANINE-CARBOXYPEPTIDASE/ENDOPEPTIDASE AMPH"/>
    <property type="match status" value="1"/>
</dbReference>
<protein>
    <submittedName>
        <fullName evidence="2">Serine hydrolase domain-containing protein</fullName>
        <ecNumber evidence="2">3.-.-.-</ecNumber>
    </submittedName>
</protein>
<dbReference type="AlphaFoldDB" id="A0AB39HMT2"/>
<dbReference type="EC" id="3.-.-.-" evidence="2"/>
<dbReference type="RefSeq" id="WP_368654354.1">
    <property type="nucleotide sequence ID" value="NZ_CP162599.1"/>
</dbReference>
<dbReference type="Pfam" id="PF00144">
    <property type="entry name" value="Beta-lactamase"/>
    <property type="match status" value="1"/>
</dbReference>
<accession>A0AB39HMT2</accession>
<name>A0AB39HMT2_9BACI</name>
<sequence length="465" mass="51250">MTLNEQSLADLDRILTEKCEAANVSGMALVVAKEGKPVFEKYYGYRDVDNQLEITGDTIFGVASLTKSLAALTIMHLVDQGKLNVDDPVVKWLPEFKLPNKEYQDQVKIHHLMSHTSGLPGMSAVNSVRARSIADDPDGNYLSGKVSEEMLAKNVRNVESMLNYIADLDFELLGAPGETINYSNECFAMLQLIAERASGTDFIPYVKENLFTPLEMTRSTFLYDEMKQFDNVTELYAYKKDGSKEVFHSPAWWDVGDIYTNGSLKASVMDIIRYLEVYRNGGTVNGQQVVSADSIGKMTTTHIVGPNDVEYGYGLQLRNYPEVKIVGHGGSIKGVSAHMAIAKDYSVAVLINLAEVNAEDMAMTALHHVLEIPNPKLDIVAEHPVSESQLQQYVGAYASDEGQKLNVELVDGTLQIGAGTAMEELRCYTEHGFCTNGGNKVKFIVEAGEVKGVFSGVRYIPKTKN</sequence>
<organism evidence="2">
    <name type="scientific">Ornithinibacillus sp. 4-3</name>
    <dbReference type="NCBI Taxonomy" id="3231488"/>
    <lineage>
        <taxon>Bacteria</taxon>
        <taxon>Bacillati</taxon>
        <taxon>Bacillota</taxon>
        <taxon>Bacilli</taxon>
        <taxon>Bacillales</taxon>
        <taxon>Bacillaceae</taxon>
        <taxon>Ornithinibacillus</taxon>
    </lineage>
</organism>
<proteinExistence type="predicted"/>
<keyword evidence="2" id="KW-0378">Hydrolase</keyword>
<dbReference type="InterPro" id="IPR012338">
    <property type="entry name" value="Beta-lactam/transpept-like"/>
</dbReference>
<evidence type="ECO:0000259" key="1">
    <source>
        <dbReference type="Pfam" id="PF00144"/>
    </source>
</evidence>
<dbReference type="PANTHER" id="PTHR46825:SF9">
    <property type="entry name" value="BETA-LACTAMASE-RELATED DOMAIN-CONTAINING PROTEIN"/>
    <property type="match status" value="1"/>
</dbReference>
<dbReference type="SUPFAM" id="SSF56601">
    <property type="entry name" value="beta-lactamase/transpeptidase-like"/>
    <property type="match status" value="1"/>
</dbReference>
<dbReference type="InterPro" id="IPR050491">
    <property type="entry name" value="AmpC-like"/>
</dbReference>
<reference evidence="2" key="1">
    <citation type="submission" date="2024-07" db="EMBL/GenBank/DDBJ databases">
        <title>Halotolerant mesophilic bacterium Ornithinibacillus sp. 4-3, sp. nov., isolated from soil.</title>
        <authorList>
            <person name="Sidarenka A.V."/>
            <person name="Guliayeva D.E."/>
            <person name="Leanovich S.I."/>
            <person name="Hileuskaya K.S."/>
            <person name="Akhremchuk A.E."/>
            <person name="Sikolenko M.A."/>
            <person name="Valentovich L.N."/>
        </authorList>
    </citation>
    <scope>NUCLEOTIDE SEQUENCE</scope>
    <source>
        <strain evidence="2">4-3</strain>
    </source>
</reference>
<dbReference type="Gene3D" id="3.40.710.10">
    <property type="entry name" value="DD-peptidase/beta-lactamase superfamily"/>
    <property type="match status" value="1"/>
</dbReference>
<gene>
    <name evidence="2" type="ORF">AB4Y30_04815</name>
</gene>
<dbReference type="GO" id="GO:0016787">
    <property type="term" value="F:hydrolase activity"/>
    <property type="evidence" value="ECO:0007669"/>
    <property type="project" value="UniProtKB-KW"/>
</dbReference>
<evidence type="ECO:0000313" key="2">
    <source>
        <dbReference type="EMBL" id="XDK33676.1"/>
    </source>
</evidence>
<dbReference type="InterPro" id="IPR001466">
    <property type="entry name" value="Beta-lactam-related"/>
</dbReference>
<dbReference type="EMBL" id="CP162599">
    <property type="protein sequence ID" value="XDK33676.1"/>
    <property type="molecule type" value="Genomic_DNA"/>
</dbReference>